<evidence type="ECO:0000313" key="6">
    <source>
        <dbReference type="Proteomes" id="UP000600865"/>
    </source>
</evidence>
<dbReference type="SUPFAM" id="SSF74982">
    <property type="entry name" value="Small protein B (SmpB)"/>
    <property type="match status" value="1"/>
</dbReference>
<protein>
    <recommendedName>
        <fullName evidence="3">SsrA-binding protein</fullName>
    </recommendedName>
    <alternativeName>
        <fullName evidence="3">Small protein B</fullName>
    </alternativeName>
</protein>
<dbReference type="HAMAP" id="MF_00023">
    <property type="entry name" value="SmpB"/>
    <property type="match status" value="1"/>
</dbReference>
<dbReference type="InterPro" id="IPR023620">
    <property type="entry name" value="SmpB"/>
</dbReference>
<evidence type="ECO:0000256" key="4">
    <source>
        <dbReference type="SAM" id="MobiDB-lite"/>
    </source>
</evidence>
<dbReference type="PANTHER" id="PTHR30308:SF2">
    <property type="entry name" value="SSRA-BINDING PROTEIN"/>
    <property type="match status" value="1"/>
</dbReference>
<dbReference type="GO" id="GO:0005829">
    <property type="term" value="C:cytosol"/>
    <property type="evidence" value="ECO:0007669"/>
    <property type="project" value="TreeGrafter"/>
</dbReference>
<gene>
    <name evidence="3 5" type="primary">smpB</name>
    <name evidence="5" type="ORF">GCM10011309_06240</name>
</gene>
<dbReference type="CDD" id="cd09294">
    <property type="entry name" value="SmpB"/>
    <property type="match status" value="1"/>
</dbReference>
<dbReference type="InterPro" id="IPR020081">
    <property type="entry name" value="SsrA-bd_prot_CS"/>
</dbReference>
<dbReference type="Pfam" id="PF01668">
    <property type="entry name" value="SmpB"/>
    <property type="match status" value="1"/>
</dbReference>
<feature type="compositionally biased region" description="Basic and acidic residues" evidence="4">
    <location>
        <begin position="140"/>
        <end position="164"/>
    </location>
</feature>
<dbReference type="EMBL" id="BMYV01000001">
    <property type="protein sequence ID" value="GGX59320.1"/>
    <property type="molecule type" value="Genomic_DNA"/>
</dbReference>
<dbReference type="GO" id="GO:0070930">
    <property type="term" value="P:trans-translation-dependent protein tagging"/>
    <property type="evidence" value="ECO:0007669"/>
    <property type="project" value="TreeGrafter"/>
</dbReference>
<dbReference type="Gene3D" id="2.40.280.10">
    <property type="match status" value="1"/>
</dbReference>
<comment type="caution">
    <text evidence="5">The sequence shown here is derived from an EMBL/GenBank/DDBJ whole genome shotgun (WGS) entry which is preliminary data.</text>
</comment>
<comment type="subcellular location">
    <subcellularLocation>
        <location evidence="3">Cytoplasm</location>
    </subcellularLocation>
    <text evidence="3">The tmRNA-SmpB complex associates with stalled 70S ribosomes.</text>
</comment>
<evidence type="ECO:0000313" key="5">
    <source>
        <dbReference type="EMBL" id="GGX59320.1"/>
    </source>
</evidence>
<dbReference type="InterPro" id="IPR000037">
    <property type="entry name" value="SsrA-bd_prot"/>
</dbReference>
<reference evidence="5 6" key="1">
    <citation type="journal article" date="2014" name="Int. J. Syst. Evol. Microbiol.">
        <title>Complete genome sequence of Corynebacterium casei LMG S-19264T (=DSM 44701T), isolated from a smear-ripened cheese.</title>
        <authorList>
            <consortium name="US DOE Joint Genome Institute (JGI-PGF)"/>
            <person name="Walter F."/>
            <person name="Albersmeier A."/>
            <person name="Kalinowski J."/>
            <person name="Ruckert C."/>
        </authorList>
    </citation>
    <scope>NUCLEOTIDE SEQUENCE [LARGE SCALE GENOMIC DNA]</scope>
    <source>
        <strain evidence="5 6">KCTC 23968</strain>
    </source>
</reference>
<keyword evidence="6" id="KW-1185">Reference proteome</keyword>
<dbReference type="PANTHER" id="PTHR30308">
    <property type="entry name" value="TMRNA-BINDING COMPONENT OF TRANS-TRANSLATION TAGGING COMPLEX"/>
    <property type="match status" value="1"/>
</dbReference>
<dbReference type="AlphaFoldDB" id="A0A918KD23"/>
<evidence type="ECO:0000256" key="1">
    <source>
        <dbReference type="ARBA" id="ARBA00022490"/>
    </source>
</evidence>
<keyword evidence="2 3" id="KW-0694">RNA-binding</keyword>
<accession>A0A918KD23</accession>
<dbReference type="GO" id="GO:0003723">
    <property type="term" value="F:RNA binding"/>
    <property type="evidence" value="ECO:0007669"/>
    <property type="project" value="UniProtKB-UniRule"/>
</dbReference>
<comment type="function">
    <text evidence="3">Required for rescue of stalled ribosomes mediated by trans-translation. Binds to transfer-messenger RNA (tmRNA), required for stable association of tmRNA with ribosomes. tmRNA and SmpB together mimic tRNA shape, replacing the anticodon stem-loop with SmpB. tmRNA is encoded by the ssrA gene; the 2 termini fold to resemble tRNA(Ala) and it encodes a 'tag peptide', a short internal open reading frame. During trans-translation Ala-aminoacylated tmRNA acts like a tRNA, entering the A-site of stalled ribosomes, displacing the stalled mRNA. The ribosome then switches to translate the ORF on the tmRNA; the nascent peptide is terminated with the 'tag peptide' encoded by the tmRNA and targeted for degradation. The ribosome is freed to recommence translation, which seems to be the essential function of trans-translation.</text>
</comment>
<proteinExistence type="inferred from homology"/>
<dbReference type="RefSeq" id="WP_189581156.1">
    <property type="nucleotide sequence ID" value="NZ_BMYV01000001.1"/>
</dbReference>
<dbReference type="GO" id="GO:0070929">
    <property type="term" value="P:trans-translation"/>
    <property type="evidence" value="ECO:0007669"/>
    <property type="project" value="UniProtKB-UniRule"/>
</dbReference>
<evidence type="ECO:0000256" key="3">
    <source>
        <dbReference type="HAMAP-Rule" id="MF_00023"/>
    </source>
</evidence>
<dbReference type="PROSITE" id="PS01317">
    <property type="entry name" value="SSRP"/>
    <property type="match status" value="1"/>
</dbReference>
<dbReference type="NCBIfam" id="TIGR00086">
    <property type="entry name" value="smpB"/>
    <property type="match status" value="1"/>
</dbReference>
<comment type="similarity">
    <text evidence="3">Belongs to the SmpB family.</text>
</comment>
<name>A0A918KD23_9PROT</name>
<evidence type="ECO:0000256" key="2">
    <source>
        <dbReference type="ARBA" id="ARBA00022884"/>
    </source>
</evidence>
<organism evidence="5 6">
    <name type="scientific">Litorimonas cladophorae</name>
    <dbReference type="NCBI Taxonomy" id="1220491"/>
    <lineage>
        <taxon>Bacteria</taxon>
        <taxon>Pseudomonadati</taxon>
        <taxon>Pseudomonadota</taxon>
        <taxon>Alphaproteobacteria</taxon>
        <taxon>Maricaulales</taxon>
        <taxon>Robiginitomaculaceae</taxon>
    </lineage>
</organism>
<feature type="region of interest" description="Disordered" evidence="4">
    <location>
        <begin position="139"/>
        <end position="164"/>
    </location>
</feature>
<keyword evidence="1 3" id="KW-0963">Cytoplasm</keyword>
<dbReference type="NCBIfam" id="NF003843">
    <property type="entry name" value="PRK05422.1"/>
    <property type="match status" value="1"/>
</dbReference>
<sequence>MSSAAGGRKKKAGVHDQVLAENRKARYDYAVEDTMEAGIMLVGTEVKALREGRGNIAESYISIENNEAWLINANIPIYAPASQFNHLPTRPRKLLLKRKQINQLLGETQRKGRTIVALKMYFNEKGKAKLLIATATGKQNYDKRQTEKNRDWQKQKSRLMRERG</sequence>
<dbReference type="Proteomes" id="UP000600865">
    <property type="component" value="Unassembled WGS sequence"/>
</dbReference>